<gene>
    <name evidence="1" type="ORF">LOK49_LG04G00826</name>
</gene>
<evidence type="ECO:0000313" key="2">
    <source>
        <dbReference type="Proteomes" id="UP001060215"/>
    </source>
</evidence>
<organism evidence="1 2">
    <name type="scientific">Camellia lanceoleosa</name>
    <dbReference type="NCBI Taxonomy" id="1840588"/>
    <lineage>
        <taxon>Eukaryota</taxon>
        <taxon>Viridiplantae</taxon>
        <taxon>Streptophyta</taxon>
        <taxon>Embryophyta</taxon>
        <taxon>Tracheophyta</taxon>
        <taxon>Spermatophyta</taxon>
        <taxon>Magnoliopsida</taxon>
        <taxon>eudicotyledons</taxon>
        <taxon>Gunneridae</taxon>
        <taxon>Pentapetalae</taxon>
        <taxon>asterids</taxon>
        <taxon>Ericales</taxon>
        <taxon>Theaceae</taxon>
        <taxon>Camellia</taxon>
    </lineage>
</organism>
<sequence length="237" mass="26417">MEVEAVVVGNDGGGIGEDVGGGESNDESERRCQLRSRRNDDSGGGDGQQRKGRNGHVPFRDSKLTRILQSSLGDNARNAIICSMGPLESELRSQGPTFVVSHYSALLREKGLQIEKLEKEMIDLTVQRDLAQSQVQDLLQLVGDEEHLMTRTEQITDQEFVSPPLKEDSMLSYILHFIAHSYEKPSPWPLTEYMSGSQSLKLTKSRSCKASLMTSSYSPWFEKVENTDNEHTPPNGF</sequence>
<name>A0ACC0I4K3_9ERIC</name>
<protein>
    <submittedName>
        <fullName evidence="1">Kinesin-like protein KIN-7F</fullName>
    </submittedName>
</protein>
<dbReference type="EMBL" id="CM045759">
    <property type="protein sequence ID" value="KAI8019764.1"/>
    <property type="molecule type" value="Genomic_DNA"/>
</dbReference>
<dbReference type="Proteomes" id="UP001060215">
    <property type="component" value="Chromosome 2"/>
</dbReference>
<evidence type="ECO:0000313" key="1">
    <source>
        <dbReference type="EMBL" id="KAI8019764.1"/>
    </source>
</evidence>
<comment type="caution">
    <text evidence="1">The sequence shown here is derived from an EMBL/GenBank/DDBJ whole genome shotgun (WGS) entry which is preliminary data.</text>
</comment>
<reference evidence="1 2" key="1">
    <citation type="journal article" date="2022" name="Plant J.">
        <title>Chromosome-level genome of Camellia lanceoleosa provides a valuable resource for understanding genome evolution and self-incompatibility.</title>
        <authorList>
            <person name="Gong W."/>
            <person name="Xiao S."/>
            <person name="Wang L."/>
            <person name="Liao Z."/>
            <person name="Chang Y."/>
            <person name="Mo W."/>
            <person name="Hu G."/>
            <person name="Li W."/>
            <person name="Zhao G."/>
            <person name="Zhu H."/>
            <person name="Hu X."/>
            <person name="Ji K."/>
            <person name="Xiang X."/>
            <person name="Song Q."/>
            <person name="Yuan D."/>
            <person name="Jin S."/>
            <person name="Zhang L."/>
        </authorList>
    </citation>
    <scope>NUCLEOTIDE SEQUENCE [LARGE SCALE GENOMIC DNA]</scope>
    <source>
        <strain evidence="1">SQ_2022a</strain>
    </source>
</reference>
<proteinExistence type="predicted"/>
<accession>A0ACC0I4K3</accession>
<keyword evidence="2" id="KW-1185">Reference proteome</keyword>